<organism evidence="3 4">
    <name type="scientific">Panicum virgatum</name>
    <name type="common">Blackwell switchgrass</name>
    <dbReference type="NCBI Taxonomy" id="38727"/>
    <lineage>
        <taxon>Eukaryota</taxon>
        <taxon>Viridiplantae</taxon>
        <taxon>Streptophyta</taxon>
        <taxon>Embryophyta</taxon>
        <taxon>Tracheophyta</taxon>
        <taxon>Spermatophyta</taxon>
        <taxon>Magnoliopsida</taxon>
        <taxon>Liliopsida</taxon>
        <taxon>Poales</taxon>
        <taxon>Poaceae</taxon>
        <taxon>PACMAD clade</taxon>
        <taxon>Panicoideae</taxon>
        <taxon>Panicodae</taxon>
        <taxon>Paniceae</taxon>
        <taxon>Panicinae</taxon>
        <taxon>Panicum</taxon>
        <taxon>Panicum sect. Hiantes</taxon>
    </lineage>
</organism>
<feature type="domain" description="Myb/SANT-like" evidence="2">
    <location>
        <begin position="11"/>
        <end position="104"/>
    </location>
</feature>
<feature type="compositionally biased region" description="Acidic residues" evidence="1">
    <location>
        <begin position="146"/>
        <end position="156"/>
    </location>
</feature>
<proteinExistence type="predicted"/>
<reference evidence="3" key="1">
    <citation type="submission" date="2020-05" db="EMBL/GenBank/DDBJ databases">
        <title>WGS assembly of Panicum virgatum.</title>
        <authorList>
            <person name="Lovell J.T."/>
            <person name="Jenkins J."/>
            <person name="Shu S."/>
            <person name="Juenger T.E."/>
            <person name="Schmutz J."/>
        </authorList>
    </citation>
    <scope>NUCLEOTIDE SEQUENCE</scope>
    <source>
        <strain evidence="3">AP13</strain>
    </source>
</reference>
<evidence type="ECO:0000259" key="2">
    <source>
        <dbReference type="Pfam" id="PF12776"/>
    </source>
</evidence>
<sequence>MEKATKAPARWDAFATKVFNEICVEEVLAHNRPQHCLNFVGYANLVKKFFDQTKRPYSQDKMKNKWNVLKKRYTQWKALNMRATGLGRDPVTGCILVSDEWWAEQNAAMPGCISFKNLVLEDEDMLRIMFEATSVTNKTSYVPGSGEEEEEHEDGEALPNGERGAPQVTPKLVETYEKKAQNSDNSSTSHVIDHVRDEIGSMLELVLNDDAEEGSDEHYYATQLLKNKENCDVFIITLKTPARRLNCWLRKAWEDRKN</sequence>
<dbReference type="AlphaFoldDB" id="A0A8T0V4Z8"/>
<name>A0A8T0V4Z8_PANVG</name>
<feature type="region of interest" description="Disordered" evidence="1">
    <location>
        <begin position="138"/>
        <end position="166"/>
    </location>
</feature>
<evidence type="ECO:0000313" key="3">
    <source>
        <dbReference type="EMBL" id="KAG2628484.1"/>
    </source>
</evidence>
<accession>A0A8T0V4Z8</accession>
<evidence type="ECO:0000256" key="1">
    <source>
        <dbReference type="SAM" id="MobiDB-lite"/>
    </source>
</evidence>
<keyword evidence="4" id="KW-1185">Reference proteome</keyword>
<gene>
    <name evidence="3" type="ORF">PVAP13_3KG388300</name>
</gene>
<dbReference type="Pfam" id="PF12776">
    <property type="entry name" value="Myb_DNA-bind_3"/>
    <property type="match status" value="1"/>
</dbReference>
<comment type="caution">
    <text evidence="3">The sequence shown here is derived from an EMBL/GenBank/DDBJ whole genome shotgun (WGS) entry which is preliminary data.</text>
</comment>
<evidence type="ECO:0000313" key="4">
    <source>
        <dbReference type="Proteomes" id="UP000823388"/>
    </source>
</evidence>
<dbReference type="InterPro" id="IPR024752">
    <property type="entry name" value="Myb/SANT-like_dom"/>
</dbReference>
<dbReference type="PANTHER" id="PTHR47851:SF8">
    <property type="entry name" value="NO APICAL MERISTEM-ASSOCIATED C-TERMINAL DOMAIN-CONTAINING PROTEIN"/>
    <property type="match status" value="1"/>
</dbReference>
<dbReference type="Proteomes" id="UP000823388">
    <property type="component" value="Chromosome 3K"/>
</dbReference>
<protein>
    <recommendedName>
        <fullName evidence="2">Myb/SANT-like domain-containing protein</fullName>
    </recommendedName>
</protein>
<dbReference type="PANTHER" id="PTHR47851">
    <property type="entry name" value="OS06G0588700 PROTEIN-RELATED"/>
    <property type="match status" value="1"/>
</dbReference>
<dbReference type="EMBL" id="CM029041">
    <property type="protein sequence ID" value="KAG2628484.1"/>
    <property type="molecule type" value="Genomic_DNA"/>
</dbReference>